<gene>
    <name evidence="1" type="ORF">BSTOLATCC_MIC36173</name>
</gene>
<proteinExistence type="predicted"/>
<keyword evidence="2" id="KW-1185">Reference proteome</keyword>
<reference evidence="1" key="1">
    <citation type="submission" date="2021-09" db="EMBL/GenBank/DDBJ databases">
        <authorList>
            <consortium name="AG Swart"/>
            <person name="Singh M."/>
            <person name="Singh A."/>
            <person name="Seah K."/>
            <person name="Emmerich C."/>
        </authorList>
    </citation>
    <scope>NUCLEOTIDE SEQUENCE</scope>
    <source>
        <strain evidence="1">ATCC30299</strain>
    </source>
</reference>
<dbReference type="InterPro" id="IPR036345">
    <property type="entry name" value="ExoRNase_PH_dom2_sf"/>
</dbReference>
<dbReference type="Gene3D" id="3.30.230.70">
    <property type="entry name" value="GHMP Kinase, N-terminal domain"/>
    <property type="match status" value="1"/>
</dbReference>
<dbReference type="InterPro" id="IPR020568">
    <property type="entry name" value="Ribosomal_Su5_D2-typ_SF"/>
</dbReference>
<sequence>MDPELLEIVSPKDYYEAFLKEGFRPDYRKINKPRKYAISMLENGVLVRIGNTAVICELVDGKGIEGWSDISYLGEVNKKTRIRTLVDDGNLIEAVGLAYQIAIDSPSILFPFTFSELFGYTIRDPRKCEERLSESQLTIFLNEEKCLIQKNYSKPISLADLEKLVSECSGLIIAAKRNLYELKQSRSFAGKFYSTKS</sequence>
<dbReference type="Proteomes" id="UP001162131">
    <property type="component" value="Unassembled WGS sequence"/>
</dbReference>
<comment type="caution">
    <text evidence="1">The sequence shown here is derived from an EMBL/GenBank/DDBJ whole genome shotgun (WGS) entry which is preliminary data.</text>
</comment>
<dbReference type="EMBL" id="CAJZBQ010000036">
    <property type="protein sequence ID" value="CAG9324381.1"/>
    <property type="molecule type" value="Genomic_DNA"/>
</dbReference>
<dbReference type="InterPro" id="IPR027408">
    <property type="entry name" value="PNPase/RNase_PH_dom_sf"/>
</dbReference>
<evidence type="ECO:0000313" key="2">
    <source>
        <dbReference type="Proteomes" id="UP001162131"/>
    </source>
</evidence>
<name>A0AAU9JFF9_9CILI</name>
<accession>A0AAU9JFF9</accession>
<dbReference type="SUPFAM" id="SSF55666">
    <property type="entry name" value="Ribonuclease PH domain 2-like"/>
    <property type="match status" value="1"/>
</dbReference>
<dbReference type="SUPFAM" id="SSF54211">
    <property type="entry name" value="Ribosomal protein S5 domain 2-like"/>
    <property type="match status" value="1"/>
</dbReference>
<organism evidence="1 2">
    <name type="scientific">Blepharisma stoltei</name>
    <dbReference type="NCBI Taxonomy" id="1481888"/>
    <lineage>
        <taxon>Eukaryota</taxon>
        <taxon>Sar</taxon>
        <taxon>Alveolata</taxon>
        <taxon>Ciliophora</taxon>
        <taxon>Postciliodesmatophora</taxon>
        <taxon>Heterotrichea</taxon>
        <taxon>Heterotrichida</taxon>
        <taxon>Blepharismidae</taxon>
        <taxon>Blepharisma</taxon>
    </lineage>
</organism>
<protein>
    <submittedName>
        <fullName evidence="1">Uncharacterized protein</fullName>
    </submittedName>
</protein>
<dbReference type="AlphaFoldDB" id="A0AAU9JFF9"/>
<evidence type="ECO:0000313" key="1">
    <source>
        <dbReference type="EMBL" id="CAG9324381.1"/>
    </source>
</evidence>